<dbReference type="InterPro" id="IPR011008">
    <property type="entry name" value="Dimeric_a/b-barrel"/>
</dbReference>
<dbReference type="InterPro" id="IPR000485">
    <property type="entry name" value="AsnC-type_HTH_dom"/>
</dbReference>
<evidence type="ECO:0000256" key="2">
    <source>
        <dbReference type="ARBA" id="ARBA00023125"/>
    </source>
</evidence>
<name>A0A1N7QKH8_9RHOB</name>
<dbReference type="GO" id="GO:0005829">
    <property type="term" value="C:cytosol"/>
    <property type="evidence" value="ECO:0007669"/>
    <property type="project" value="TreeGrafter"/>
</dbReference>
<dbReference type="InterPro" id="IPR019888">
    <property type="entry name" value="Tscrpt_reg_AsnC-like"/>
</dbReference>
<evidence type="ECO:0000259" key="4">
    <source>
        <dbReference type="PROSITE" id="PS50956"/>
    </source>
</evidence>
<feature type="domain" description="HTH asnC-type" evidence="4">
    <location>
        <begin position="5"/>
        <end position="66"/>
    </location>
</feature>
<dbReference type="GO" id="GO:0006355">
    <property type="term" value="P:regulation of DNA-templated transcription"/>
    <property type="evidence" value="ECO:0007669"/>
    <property type="project" value="UniProtKB-ARBA"/>
</dbReference>
<dbReference type="SUPFAM" id="SSF54909">
    <property type="entry name" value="Dimeric alpha+beta barrel"/>
    <property type="match status" value="1"/>
</dbReference>
<sequence>MNIQVDDTDRRLIRQLLAAPDLSTAELADRAGVTTATCWRRLERLRAAGVLGVAQAVVDWRAMGYEVEVSLRFTLDKTNPRAFDEFIAAARDVPEVINIETFLGRVDVRLNIIARDMRHYQDIYRARILTLPHISDIEALMLVATIKDDGALPV</sequence>
<dbReference type="Gene3D" id="3.30.70.920">
    <property type="match status" value="1"/>
</dbReference>
<evidence type="ECO:0000256" key="1">
    <source>
        <dbReference type="ARBA" id="ARBA00023015"/>
    </source>
</evidence>
<evidence type="ECO:0000256" key="3">
    <source>
        <dbReference type="ARBA" id="ARBA00023163"/>
    </source>
</evidence>
<gene>
    <name evidence="5" type="ORF">SAMN05421774_11419</name>
</gene>
<evidence type="ECO:0000313" key="6">
    <source>
        <dbReference type="Proteomes" id="UP000186141"/>
    </source>
</evidence>
<keyword evidence="2" id="KW-0238">DNA-binding</keyword>
<dbReference type="GO" id="GO:0043200">
    <property type="term" value="P:response to amino acid"/>
    <property type="evidence" value="ECO:0007669"/>
    <property type="project" value="TreeGrafter"/>
</dbReference>
<dbReference type="RefSeq" id="WP_076534224.1">
    <property type="nucleotide sequence ID" value="NZ_BMEH01000014.1"/>
</dbReference>
<dbReference type="PRINTS" id="PR00033">
    <property type="entry name" value="HTHASNC"/>
</dbReference>
<dbReference type="PROSITE" id="PS50956">
    <property type="entry name" value="HTH_ASNC_2"/>
    <property type="match status" value="1"/>
</dbReference>
<dbReference type="InterPro" id="IPR019887">
    <property type="entry name" value="Tscrpt_reg_AsnC/Lrp_C"/>
</dbReference>
<keyword evidence="6" id="KW-1185">Reference proteome</keyword>
<dbReference type="PANTHER" id="PTHR30154">
    <property type="entry name" value="LEUCINE-RESPONSIVE REGULATORY PROTEIN"/>
    <property type="match status" value="1"/>
</dbReference>
<dbReference type="Pfam" id="PF13412">
    <property type="entry name" value="HTH_24"/>
    <property type="match status" value="1"/>
</dbReference>
<dbReference type="InterPro" id="IPR036390">
    <property type="entry name" value="WH_DNA-bd_sf"/>
</dbReference>
<protein>
    <submittedName>
        <fullName evidence="5">Transcriptional regulator, AsnC family</fullName>
    </submittedName>
</protein>
<dbReference type="AlphaFoldDB" id="A0A1N7QKH8"/>
<dbReference type="PANTHER" id="PTHR30154:SF34">
    <property type="entry name" value="TRANSCRIPTIONAL REGULATOR AZLB"/>
    <property type="match status" value="1"/>
</dbReference>
<dbReference type="STRING" id="1086013.SAMN05421774_11419"/>
<keyword evidence="3" id="KW-0804">Transcription</keyword>
<dbReference type="SMART" id="SM00344">
    <property type="entry name" value="HTH_ASNC"/>
    <property type="match status" value="1"/>
</dbReference>
<organism evidence="5 6">
    <name type="scientific">Gemmobacter megaterium</name>
    <dbReference type="NCBI Taxonomy" id="1086013"/>
    <lineage>
        <taxon>Bacteria</taxon>
        <taxon>Pseudomonadati</taxon>
        <taxon>Pseudomonadota</taxon>
        <taxon>Alphaproteobacteria</taxon>
        <taxon>Rhodobacterales</taxon>
        <taxon>Paracoccaceae</taxon>
        <taxon>Gemmobacter</taxon>
    </lineage>
</organism>
<dbReference type="InterPro" id="IPR036388">
    <property type="entry name" value="WH-like_DNA-bd_sf"/>
</dbReference>
<dbReference type="GO" id="GO:0043565">
    <property type="term" value="F:sequence-specific DNA binding"/>
    <property type="evidence" value="ECO:0007669"/>
    <property type="project" value="InterPro"/>
</dbReference>
<keyword evidence="1" id="KW-0805">Transcription regulation</keyword>
<accession>A0A1N7QKH8</accession>
<dbReference type="CDD" id="cd00090">
    <property type="entry name" value="HTH_ARSR"/>
    <property type="match status" value="1"/>
</dbReference>
<dbReference type="Proteomes" id="UP000186141">
    <property type="component" value="Unassembled WGS sequence"/>
</dbReference>
<dbReference type="Pfam" id="PF01037">
    <property type="entry name" value="AsnC_trans_reg"/>
    <property type="match status" value="1"/>
</dbReference>
<dbReference type="OrthoDB" id="7853257at2"/>
<dbReference type="Gene3D" id="1.10.10.10">
    <property type="entry name" value="Winged helix-like DNA-binding domain superfamily/Winged helix DNA-binding domain"/>
    <property type="match status" value="1"/>
</dbReference>
<dbReference type="InterPro" id="IPR011991">
    <property type="entry name" value="ArsR-like_HTH"/>
</dbReference>
<proteinExistence type="predicted"/>
<evidence type="ECO:0000313" key="5">
    <source>
        <dbReference type="EMBL" id="SIT23380.1"/>
    </source>
</evidence>
<reference evidence="5 6" key="1">
    <citation type="submission" date="2017-01" db="EMBL/GenBank/DDBJ databases">
        <authorList>
            <person name="Mah S.A."/>
            <person name="Swanson W.J."/>
            <person name="Moy G.W."/>
            <person name="Vacquier V.D."/>
        </authorList>
    </citation>
    <scope>NUCLEOTIDE SEQUENCE [LARGE SCALE GENOMIC DNA]</scope>
    <source>
        <strain evidence="5 6">DSM 26375</strain>
    </source>
</reference>
<dbReference type="SUPFAM" id="SSF46785">
    <property type="entry name" value="Winged helix' DNA-binding domain"/>
    <property type="match status" value="1"/>
</dbReference>
<dbReference type="EMBL" id="FTOT01000014">
    <property type="protein sequence ID" value="SIT23380.1"/>
    <property type="molecule type" value="Genomic_DNA"/>
</dbReference>